<dbReference type="InterPro" id="IPR027417">
    <property type="entry name" value="P-loop_NTPase"/>
</dbReference>
<protein>
    <recommendedName>
        <fullName evidence="3">Terminase</fullName>
    </recommendedName>
</protein>
<organism evidence="1 2">
    <name type="scientific">Arachidicoccus soli</name>
    <dbReference type="NCBI Taxonomy" id="2341117"/>
    <lineage>
        <taxon>Bacteria</taxon>
        <taxon>Pseudomonadati</taxon>
        <taxon>Bacteroidota</taxon>
        <taxon>Chitinophagia</taxon>
        <taxon>Chitinophagales</taxon>
        <taxon>Chitinophagaceae</taxon>
        <taxon>Arachidicoccus</taxon>
    </lineage>
</organism>
<evidence type="ECO:0008006" key="3">
    <source>
        <dbReference type="Google" id="ProtNLM"/>
    </source>
</evidence>
<dbReference type="AlphaFoldDB" id="A0A386HRD5"/>
<dbReference type="OrthoDB" id="1327410at2"/>
<name>A0A386HRD5_9BACT</name>
<dbReference type="RefSeq" id="WP_119988619.1">
    <property type="nucleotide sequence ID" value="NZ_CP032489.1"/>
</dbReference>
<keyword evidence="2" id="KW-1185">Reference proteome</keyword>
<evidence type="ECO:0000313" key="2">
    <source>
        <dbReference type="Proteomes" id="UP000266118"/>
    </source>
</evidence>
<dbReference type="EMBL" id="CP032489">
    <property type="protein sequence ID" value="AYD48209.1"/>
    <property type="molecule type" value="Genomic_DNA"/>
</dbReference>
<proteinExistence type="predicted"/>
<gene>
    <name evidence="1" type="ORF">D6B99_11735</name>
</gene>
<reference evidence="1 2" key="1">
    <citation type="submission" date="2018-09" db="EMBL/GenBank/DDBJ databases">
        <title>Arachidicoccus sp. nov., a bacterium isolated from soil.</title>
        <authorList>
            <person name="Weon H.-Y."/>
            <person name="Kwon S.-W."/>
            <person name="Lee S.A."/>
        </authorList>
    </citation>
    <scope>NUCLEOTIDE SEQUENCE [LARGE SCALE GENOMIC DNA]</scope>
    <source>
        <strain evidence="1 2">KIS59-12</strain>
    </source>
</reference>
<accession>A0A386HRD5</accession>
<dbReference type="Proteomes" id="UP000266118">
    <property type="component" value="Chromosome"/>
</dbReference>
<sequence>MAILNDRAAQFDWEKFRESIRKSTPVDLTETPADKKKRIADLEAHPQKWKEYYFKKFTTSKSPAFHIKASARLLGNFEKNKQWYEVRNWARGLSKTTTAMMDFLYLAMTGKLKFILYISSTYDAAEAFLTKYQCQLDSNRRLINDYGKQELPGSWSSGDFTTRDGVRFMALGAGQSPRGQSNDEFRPDGIVFDDFDTDAECRNPDTIDQKWDWFEKAVMFAVDVANPYLVLWLGNIIAPDCCVVRAGERADYKEVINIRDEDGNSVWPEKNSEQVIDRLLGKVSWEAGQQEYFNNPVRQGQTFKEITWGKCPPLKELDFAVAYSDPATSNKDKPTLRSKAQNSVKGTALVGFKNEKYYLYTCVVDNMTNAHFIEGMYLMRSYVKDATALYNFIENNSLQDPFYTQVLLPLIYAYGKENGGVLGVTPDGEKKGEKWARVESELEPLFRFAKFVFNEDEKSNPHMQRMASQFLTASATSRDIGGPDMVQGAVHKIKEKNMVKTVGGIEMIKRKSNKKRW</sequence>
<evidence type="ECO:0000313" key="1">
    <source>
        <dbReference type="EMBL" id="AYD48209.1"/>
    </source>
</evidence>
<dbReference type="Gene3D" id="3.40.50.300">
    <property type="entry name" value="P-loop containing nucleotide triphosphate hydrolases"/>
    <property type="match status" value="1"/>
</dbReference>
<dbReference type="KEGG" id="ark:D6B99_11735"/>